<dbReference type="GO" id="GO:0031125">
    <property type="term" value="P:rRNA 3'-end processing"/>
    <property type="evidence" value="ECO:0007669"/>
    <property type="project" value="UniProtKB-ARBA"/>
</dbReference>
<dbReference type="PANTHER" id="PTHR11953">
    <property type="entry name" value="EXOSOME COMPLEX COMPONENT"/>
    <property type="match status" value="1"/>
</dbReference>
<sequence>MTTPSTPLRADGRTANELREVRITTGCNPYAEGSCLIQFGRTEVICTASVQTKVPQWLKGKGQGWLTAEYGMLPRATGERKDREATRGKQDGRTVEIQRLIGRSLRSICTLSDMDGLTLWLDCDVLVADGGTRTAAITGSYIAAALALRECASKKLLRGPVLREPVAAISCGLTDTGVILDMDYAEDSQTHADANFVMSASGDWIEVQVSAEQRPVKDAEIALMKDYAAQGIRQLIDLQQQALAMSA</sequence>
<evidence type="ECO:0000256" key="2">
    <source>
        <dbReference type="ARBA" id="ARBA00022552"/>
    </source>
</evidence>
<evidence type="ECO:0000313" key="12">
    <source>
        <dbReference type="Proteomes" id="UP000320948"/>
    </source>
</evidence>
<gene>
    <name evidence="8" type="primary">rph</name>
    <name evidence="11" type="ORF">DI628_08495</name>
</gene>
<dbReference type="GO" id="GO:0000175">
    <property type="term" value="F:3'-5'-RNA exonuclease activity"/>
    <property type="evidence" value="ECO:0007669"/>
    <property type="project" value="UniProtKB-UniRule"/>
</dbReference>
<dbReference type="Pfam" id="PF03725">
    <property type="entry name" value="RNase_PH_C"/>
    <property type="match status" value="1"/>
</dbReference>
<dbReference type="SUPFAM" id="SSF54211">
    <property type="entry name" value="Ribosomal protein S5 domain 2-like"/>
    <property type="match status" value="1"/>
</dbReference>
<dbReference type="Pfam" id="PF01138">
    <property type="entry name" value="RNase_PH"/>
    <property type="match status" value="1"/>
</dbReference>
<dbReference type="EMBL" id="VAFM01000002">
    <property type="protein sequence ID" value="TKW60914.1"/>
    <property type="molecule type" value="Genomic_DNA"/>
</dbReference>
<keyword evidence="2 8" id="KW-0698">rRNA processing</keyword>
<dbReference type="HAMAP" id="MF_00564">
    <property type="entry name" value="RNase_PH"/>
    <property type="match status" value="1"/>
</dbReference>
<proteinExistence type="inferred from homology"/>
<dbReference type="InterPro" id="IPR036345">
    <property type="entry name" value="ExoRNase_PH_dom2_sf"/>
</dbReference>
<keyword evidence="7" id="KW-0694">RNA-binding</keyword>
<dbReference type="InterPro" id="IPR050080">
    <property type="entry name" value="RNase_PH"/>
</dbReference>
<dbReference type="GO" id="GO:0008033">
    <property type="term" value="P:tRNA processing"/>
    <property type="evidence" value="ECO:0007669"/>
    <property type="project" value="UniProtKB-UniRule"/>
</dbReference>
<dbReference type="InterPro" id="IPR018336">
    <property type="entry name" value="RNase_PH_CS"/>
</dbReference>
<feature type="binding site" evidence="8">
    <location>
        <begin position="131"/>
        <end position="133"/>
    </location>
    <ligand>
        <name>phosphate</name>
        <dbReference type="ChEBI" id="CHEBI:43474"/>
        <note>substrate</note>
    </ligand>
</feature>
<comment type="catalytic activity">
    <reaction evidence="8">
        <text>tRNA(n+1) + phosphate = tRNA(n) + a ribonucleoside 5'-diphosphate</text>
        <dbReference type="Rhea" id="RHEA:10628"/>
        <dbReference type="Rhea" id="RHEA-COMP:17343"/>
        <dbReference type="Rhea" id="RHEA-COMP:17344"/>
        <dbReference type="ChEBI" id="CHEBI:43474"/>
        <dbReference type="ChEBI" id="CHEBI:57930"/>
        <dbReference type="ChEBI" id="CHEBI:173114"/>
        <dbReference type="EC" id="2.7.7.56"/>
    </reaction>
</comment>
<evidence type="ECO:0000259" key="9">
    <source>
        <dbReference type="Pfam" id="PF01138"/>
    </source>
</evidence>
<dbReference type="GO" id="GO:0009022">
    <property type="term" value="F:tRNA nucleotidyltransferase activity"/>
    <property type="evidence" value="ECO:0007669"/>
    <property type="project" value="UniProtKB-UniRule"/>
</dbReference>
<dbReference type="InterPro" id="IPR015847">
    <property type="entry name" value="ExoRNase_PH_dom2"/>
</dbReference>
<dbReference type="InterPro" id="IPR020568">
    <property type="entry name" value="Ribosomal_Su5_D2-typ_SF"/>
</dbReference>
<evidence type="ECO:0000256" key="5">
    <source>
        <dbReference type="ARBA" id="ARBA00022694"/>
    </source>
</evidence>
<dbReference type="SUPFAM" id="SSF55666">
    <property type="entry name" value="Ribonuclease PH domain 2-like"/>
    <property type="match status" value="1"/>
</dbReference>
<dbReference type="InterPro" id="IPR002381">
    <property type="entry name" value="RNase_PH_bac-type"/>
</dbReference>
<evidence type="ECO:0000256" key="3">
    <source>
        <dbReference type="ARBA" id="ARBA00022555"/>
    </source>
</evidence>
<dbReference type="NCBIfam" id="TIGR01966">
    <property type="entry name" value="RNasePH"/>
    <property type="match status" value="1"/>
</dbReference>
<reference evidence="11 12" key="1">
    <citation type="journal article" date="2017" name="Nat. Commun.">
        <title>In situ click chemistry generation of cyclooxygenase-2 inhibitors.</title>
        <authorList>
            <person name="Bhardwaj A."/>
            <person name="Kaur J."/>
            <person name="Wuest M."/>
            <person name="Wuest F."/>
        </authorList>
    </citation>
    <scope>NUCLEOTIDE SEQUENCE [LARGE SCALE GENOMIC DNA]</scope>
    <source>
        <strain evidence="11">S2_018_000_R2_106</strain>
    </source>
</reference>
<keyword evidence="6 8" id="KW-0548">Nucleotidyltransferase</keyword>
<comment type="similarity">
    <text evidence="1 8">Belongs to the RNase PH family.</text>
</comment>
<feature type="binding site" evidence="8">
    <location>
        <position position="93"/>
    </location>
    <ligand>
        <name>phosphate</name>
        <dbReference type="ChEBI" id="CHEBI:43474"/>
        <note>substrate</note>
    </ligand>
</feature>
<dbReference type="Proteomes" id="UP000320948">
    <property type="component" value="Unassembled WGS sequence"/>
</dbReference>
<dbReference type="InterPro" id="IPR001247">
    <property type="entry name" value="ExoRNase_PH_dom1"/>
</dbReference>
<dbReference type="GO" id="GO:0000049">
    <property type="term" value="F:tRNA binding"/>
    <property type="evidence" value="ECO:0007669"/>
    <property type="project" value="UniProtKB-UniRule"/>
</dbReference>
<name>A0A6N4RA16_BLAVI</name>
<comment type="function">
    <text evidence="8">Phosphorolytic 3'-5' exoribonuclease that plays an important role in tRNA 3'-end maturation. Removes nucleotide residues following the 3'-CCA terminus of tRNAs; can also add nucleotides to the ends of RNA molecules by using nucleoside diphosphates as substrates, but this may not be physiologically important. Probably plays a role in initiation of 16S rRNA degradation (leading to ribosome degradation) during starvation.</text>
</comment>
<dbReference type="PROSITE" id="PS01277">
    <property type="entry name" value="RIBONUCLEASE_PH"/>
    <property type="match status" value="1"/>
</dbReference>
<feature type="domain" description="Exoribonuclease phosphorolytic" evidence="10">
    <location>
        <begin position="165"/>
        <end position="221"/>
    </location>
</feature>
<comment type="caution">
    <text evidence="11">The sequence shown here is derived from an EMBL/GenBank/DDBJ whole genome shotgun (WGS) entry which is preliminary data.</text>
</comment>
<evidence type="ECO:0000256" key="4">
    <source>
        <dbReference type="ARBA" id="ARBA00022679"/>
    </source>
</evidence>
<keyword evidence="4 8" id="KW-0808">Transferase</keyword>
<evidence type="ECO:0000256" key="6">
    <source>
        <dbReference type="ARBA" id="ARBA00022695"/>
    </source>
</evidence>
<evidence type="ECO:0000256" key="8">
    <source>
        <dbReference type="HAMAP-Rule" id="MF_00564"/>
    </source>
</evidence>
<feature type="domain" description="Exoribonuclease phosphorolytic" evidence="9">
    <location>
        <begin position="17"/>
        <end position="145"/>
    </location>
</feature>
<evidence type="ECO:0000256" key="1">
    <source>
        <dbReference type="ARBA" id="ARBA00006678"/>
    </source>
</evidence>
<dbReference type="FunFam" id="3.30.230.70:FF:000003">
    <property type="entry name" value="Ribonuclease PH"/>
    <property type="match status" value="1"/>
</dbReference>
<dbReference type="GO" id="GO:0016075">
    <property type="term" value="P:rRNA catabolic process"/>
    <property type="evidence" value="ECO:0007669"/>
    <property type="project" value="UniProtKB-UniRule"/>
</dbReference>
<keyword evidence="3 8" id="KW-0820">tRNA-binding</keyword>
<dbReference type="PANTHER" id="PTHR11953:SF0">
    <property type="entry name" value="EXOSOME COMPLEX COMPONENT RRP41"/>
    <property type="match status" value="1"/>
</dbReference>
<dbReference type="Gene3D" id="3.30.230.70">
    <property type="entry name" value="GHMP Kinase, N-terminal domain"/>
    <property type="match status" value="1"/>
</dbReference>
<accession>A0A6N4RA16</accession>
<dbReference type="EC" id="2.7.7.56" evidence="8"/>
<organism evidence="11 12">
    <name type="scientific">Blastochloris viridis</name>
    <name type="common">Rhodopseudomonas viridis</name>
    <dbReference type="NCBI Taxonomy" id="1079"/>
    <lineage>
        <taxon>Bacteria</taxon>
        <taxon>Pseudomonadati</taxon>
        <taxon>Pseudomonadota</taxon>
        <taxon>Alphaproteobacteria</taxon>
        <taxon>Hyphomicrobiales</taxon>
        <taxon>Blastochloridaceae</taxon>
        <taxon>Blastochloris</taxon>
    </lineage>
</organism>
<comment type="subunit">
    <text evidence="8">Homohexameric ring arranged as a trimer of dimers.</text>
</comment>
<evidence type="ECO:0000256" key="7">
    <source>
        <dbReference type="ARBA" id="ARBA00022884"/>
    </source>
</evidence>
<keyword evidence="5 8" id="KW-0819">tRNA processing</keyword>
<evidence type="ECO:0000313" key="11">
    <source>
        <dbReference type="EMBL" id="TKW60914.1"/>
    </source>
</evidence>
<dbReference type="InterPro" id="IPR027408">
    <property type="entry name" value="PNPase/RNase_PH_dom_sf"/>
</dbReference>
<protein>
    <recommendedName>
        <fullName evidence="8">Ribonuclease PH</fullName>
        <shortName evidence="8">RNase PH</shortName>
        <ecNumber evidence="8">2.7.7.56</ecNumber>
    </recommendedName>
    <alternativeName>
        <fullName evidence="8">tRNA nucleotidyltransferase</fullName>
    </alternativeName>
</protein>
<evidence type="ECO:0000259" key="10">
    <source>
        <dbReference type="Pfam" id="PF03725"/>
    </source>
</evidence>
<dbReference type="AlphaFoldDB" id="A0A6N4RA16"/>